<proteinExistence type="predicted"/>
<evidence type="ECO:0000256" key="1">
    <source>
        <dbReference type="SAM" id="MobiDB-lite"/>
    </source>
</evidence>
<evidence type="ECO:0000313" key="2">
    <source>
        <dbReference type="EMBL" id="GBP65231.1"/>
    </source>
</evidence>
<dbReference type="EMBL" id="BGZK01000923">
    <property type="protein sequence ID" value="GBP65231.1"/>
    <property type="molecule type" value="Genomic_DNA"/>
</dbReference>
<dbReference type="Proteomes" id="UP000299102">
    <property type="component" value="Unassembled WGS sequence"/>
</dbReference>
<name>A0A4C1XN33_EUMVA</name>
<organism evidence="2 3">
    <name type="scientific">Eumeta variegata</name>
    <name type="common">Bagworm moth</name>
    <name type="synonym">Eumeta japonica</name>
    <dbReference type="NCBI Taxonomy" id="151549"/>
    <lineage>
        <taxon>Eukaryota</taxon>
        <taxon>Metazoa</taxon>
        <taxon>Ecdysozoa</taxon>
        <taxon>Arthropoda</taxon>
        <taxon>Hexapoda</taxon>
        <taxon>Insecta</taxon>
        <taxon>Pterygota</taxon>
        <taxon>Neoptera</taxon>
        <taxon>Endopterygota</taxon>
        <taxon>Lepidoptera</taxon>
        <taxon>Glossata</taxon>
        <taxon>Ditrysia</taxon>
        <taxon>Tineoidea</taxon>
        <taxon>Psychidae</taxon>
        <taxon>Oiketicinae</taxon>
        <taxon>Eumeta</taxon>
    </lineage>
</organism>
<keyword evidence="3" id="KW-1185">Reference proteome</keyword>
<sequence length="199" mass="22941">MKSERHLSWKLPGRGARGDDIKMYIHVNIYINIYILNIDVNIEHRAVLPGLLQLGNERSHLAKGECHRKHLTLFIPLRVISTSPMTPDKCLRVRQARQAGHRKPSAVSVKPSAFDRFLQGVEKHIVANVPPQGTRTNPVVTERLPFYPDHWRAFLAFSSRTMRGGVKNYGRKIATRSRRPRRQPRVVNEDVEWDSRSAR</sequence>
<feature type="region of interest" description="Disordered" evidence="1">
    <location>
        <begin position="168"/>
        <end position="199"/>
    </location>
</feature>
<comment type="caution">
    <text evidence="2">The sequence shown here is derived from an EMBL/GenBank/DDBJ whole genome shotgun (WGS) entry which is preliminary data.</text>
</comment>
<gene>
    <name evidence="2" type="ORF">EVAR_49031_1</name>
</gene>
<protein>
    <submittedName>
        <fullName evidence="2">Uncharacterized protein</fullName>
    </submittedName>
</protein>
<reference evidence="2 3" key="1">
    <citation type="journal article" date="2019" name="Commun. Biol.">
        <title>The bagworm genome reveals a unique fibroin gene that provides high tensile strength.</title>
        <authorList>
            <person name="Kono N."/>
            <person name="Nakamura H."/>
            <person name="Ohtoshi R."/>
            <person name="Tomita M."/>
            <person name="Numata K."/>
            <person name="Arakawa K."/>
        </authorList>
    </citation>
    <scope>NUCLEOTIDE SEQUENCE [LARGE SCALE GENOMIC DNA]</scope>
</reference>
<feature type="compositionally biased region" description="Basic residues" evidence="1">
    <location>
        <begin position="169"/>
        <end position="184"/>
    </location>
</feature>
<evidence type="ECO:0000313" key="3">
    <source>
        <dbReference type="Proteomes" id="UP000299102"/>
    </source>
</evidence>
<dbReference type="AlphaFoldDB" id="A0A4C1XN33"/>
<accession>A0A4C1XN33</accession>